<dbReference type="Proteomes" id="UP000824633">
    <property type="component" value="Chromosome"/>
</dbReference>
<accession>A0ABN6IZH3</accession>
<sequence>MYYHRTYIEKSDDFNKMYVLVSYLNSLHLCDWSLGRLFGWKYGRWSKESQIDSLFEKQSELFFDDSNELCGIIITENFGESYYILSKKEKELLQSMTEFLLEGGNFNKSYVITLPVNDEYQKYILERNGFICSGDADVTCTYSSDDIVIPNITIPNEFVLTSQKEYLDEDKAELLRFYAFNPNGIYDEILDHAYKYARKNPIILPEFCVLLLNENGEPVSTCMGLLDKNNQFMEVEVVATKKEYDNRGFAKIVISECIKRGISKGVKELSISAWEEKTRKLYSSFGKTQVLKKINYKKGVS</sequence>
<evidence type="ECO:0000259" key="1">
    <source>
        <dbReference type="PROSITE" id="PS51186"/>
    </source>
</evidence>
<reference evidence="3" key="1">
    <citation type="submission" date="2021-07" db="EMBL/GenBank/DDBJ databases">
        <title>Complete genome sequencing of a Clostridium isolate.</title>
        <authorList>
            <person name="Ueki A."/>
            <person name="Tonouchi A."/>
        </authorList>
    </citation>
    <scope>NUCLEOTIDE SEQUENCE [LARGE SCALE GENOMIC DNA]</scope>
    <source>
        <strain evidence="3">C5S11</strain>
    </source>
</reference>
<gene>
    <name evidence="2" type="ORF">psyc5s11_24820</name>
</gene>
<dbReference type="SUPFAM" id="SSF55729">
    <property type="entry name" value="Acyl-CoA N-acyltransferases (Nat)"/>
    <property type="match status" value="1"/>
</dbReference>
<protein>
    <recommendedName>
        <fullName evidence="1">N-acetyltransferase domain-containing protein</fullName>
    </recommendedName>
</protein>
<evidence type="ECO:0000313" key="2">
    <source>
        <dbReference type="EMBL" id="BCZ46415.1"/>
    </source>
</evidence>
<dbReference type="Gene3D" id="3.40.630.30">
    <property type="match status" value="1"/>
</dbReference>
<dbReference type="PROSITE" id="PS51186">
    <property type="entry name" value="GNAT"/>
    <property type="match status" value="1"/>
</dbReference>
<evidence type="ECO:0000313" key="3">
    <source>
        <dbReference type="Proteomes" id="UP000824633"/>
    </source>
</evidence>
<name>A0ABN6IZH3_9CLOT</name>
<organism evidence="2 3">
    <name type="scientific">Clostridium gelidum</name>
    <dbReference type="NCBI Taxonomy" id="704125"/>
    <lineage>
        <taxon>Bacteria</taxon>
        <taxon>Bacillati</taxon>
        <taxon>Bacillota</taxon>
        <taxon>Clostridia</taxon>
        <taxon>Eubacteriales</taxon>
        <taxon>Clostridiaceae</taxon>
        <taxon>Clostridium</taxon>
    </lineage>
</organism>
<dbReference type="Pfam" id="PF00583">
    <property type="entry name" value="Acetyltransf_1"/>
    <property type="match status" value="1"/>
</dbReference>
<feature type="domain" description="N-acetyltransferase" evidence="1">
    <location>
        <begin position="164"/>
        <end position="301"/>
    </location>
</feature>
<dbReference type="InterPro" id="IPR016181">
    <property type="entry name" value="Acyl_CoA_acyltransferase"/>
</dbReference>
<proteinExistence type="predicted"/>
<keyword evidence="3" id="KW-1185">Reference proteome</keyword>
<dbReference type="EMBL" id="AP024849">
    <property type="protein sequence ID" value="BCZ46415.1"/>
    <property type="molecule type" value="Genomic_DNA"/>
</dbReference>
<dbReference type="InterPro" id="IPR000182">
    <property type="entry name" value="GNAT_dom"/>
</dbReference>
<dbReference type="RefSeq" id="WP_224037899.1">
    <property type="nucleotide sequence ID" value="NZ_AP024849.1"/>
</dbReference>